<dbReference type="OMA" id="EAWYNLP"/>
<sequence length="190" mass="21218">MPSLTREKRKAFVSCSTLEADFPLPLCSEQYVTLRGPRCAPVLRQAVRWKMTPLGRDAAGQSWWTEPSCHGAEDTRDSRSRSTAWQRWQPLQPVPPPPPQVYDQHLREVACWDPTVPAAYPGPGTRWGAFLWQECPILGKEYVATRSQSTAALGGSSGYVPLLSFCSPQTTTRDVCSWSLLQHQPSAPHK</sequence>
<keyword evidence="3" id="KW-1185">Reference proteome</keyword>
<evidence type="ECO:0000256" key="1">
    <source>
        <dbReference type="SAM" id="MobiDB-lite"/>
    </source>
</evidence>
<feature type="region of interest" description="Disordered" evidence="1">
    <location>
        <begin position="59"/>
        <end position="84"/>
    </location>
</feature>
<reference evidence="2" key="1">
    <citation type="submission" date="2025-08" db="UniProtKB">
        <authorList>
            <consortium name="Ensembl"/>
        </authorList>
    </citation>
    <scope>IDENTIFICATION</scope>
</reference>
<dbReference type="Proteomes" id="UP000472261">
    <property type="component" value="Unplaced"/>
</dbReference>
<dbReference type="Ensembl" id="ENSPCLT00000030051.1">
    <property type="protein sequence ID" value="ENSPCLP00000021670.1"/>
    <property type="gene ID" value="ENSPCLG00000019069.1"/>
</dbReference>
<dbReference type="PANTHER" id="PTHR31254">
    <property type="entry name" value="HYPOTHETICAL PROTEIN LOC690617"/>
    <property type="match status" value="1"/>
</dbReference>
<accession>A0A669QPQ0</accession>
<dbReference type="PANTHER" id="PTHR31254:SF1">
    <property type="entry name" value="TEKTIN BUNDLE-INTERACTING PROTEIN 1"/>
    <property type="match status" value="1"/>
</dbReference>
<dbReference type="Pfam" id="PF15041">
    <property type="entry name" value="TKTI1"/>
    <property type="match status" value="1"/>
</dbReference>
<name>A0A669QPQ0_PHACC</name>
<organism evidence="2 3">
    <name type="scientific">Phasianus colchicus</name>
    <name type="common">Common pheasant</name>
    <dbReference type="NCBI Taxonomy" id="9054"/>
    <lineage>
        <taxon>Eukaryota</taxon>
        <taxon>Metazoa</taxon>
        <taxon>Chordata</taxon>
        <taxon>Craniata</taxon>
        <taxon>Vertebrata</taxon>
        <taxon>Euteleostomi</taxon>
        <taxon>Archelosauria</taxon>
        <taxon>Archosauria</taxon>
        <taxon>Dinosauria</taxon>
        <taxon>Saurischia</taxon>
        <taxon>Theropoda</taxon>
        <taxon>Coelurosauria</taxon>
        <taxon>Aves</taxon>
        <taxon>Neognathae</taxon>
        <taxon>Galloanserae</taxon>
        <taxon>Galliformes</taxon>
        <taxon>Phasianidae</taxon>
        <taxon>Phasianinae</taxon>
        <taxon>Phasianus</taxon>
    </lineage>
</organism>
<dbReference type="AlphaFoldDB" id="A0A669QPQ0"/>
<proteinExistence type="predicted"/>
<evidence type="ECO:0000313" key="3">
    <source>
        <dbReference type="Proteomes" id="UP000472261"/>
    </source>
</evidence>
<dbReference type="InterPro" id="IPR029203">
    <property type="entry name" value="TKTI1"/>
</dbReference>
<reference evidence="2" key="2">
    <citation type="submission" date="2025-09" db="UniProtKB">
        <authorList>
            <consortium name="Ensembl"/>
        </authorList>
    </citation>
    <scope>IDENTIFICATION</scope>
</reference>
<evidence type="ECO:0000313" key="2">
    <source>
        <dbReference type="Ensembl" id="ENSPCLP00000021670.1"/>
    </source>
</evidence>
<protein>
    <submittedName>
        <fullName evidence="2">Chromosome 19 open reading frame 71</fullName>
    </submittedName>
</protein>
<feature type="compositionally biased region" description="Basic and acidic residues" evidence="1">
    <location>
        <begin position="71"/>
        <end position="80"/>
    </location>
</feature>